<dbReference type="InterPro" id="IPR050570">
    <property type="entry name" value="Cell_wall_metabolism_enzyme"/>
</dbReference>
<dbReference type="EC" id="3.4.-.-" evidence="2"/>
<proteinExistence type="predicted"/>
<dbReference type="SUPFAM" id="SSF51261">
    <property type="entry name" value="Duplicated hybrid motif"/>
    <property type="match status" value="1"/>
</dbReference>
<dbReference type="RefSeq" id="WP_313987286.1">
    <property type="nucleotide sequence ID" value="NZ_JASJOS010000018.1"/>
</dbReference>
<protein>
    <submittedName>
        <fullName evidence="2">M23 family metallopeptidase</fullName>
        <ecNumber evidence="2">3.4.-.-</ecNumber>
    </submittedName>
</protein>
<evidence type="ECO:0000313" key="3">
    <source>
        <dbReference type="Proteomes" id="UP001241110"/>
    </source>
</evidence>
<gene>
    <name evidence="2" type="ORF">QNI16_31875</name>
</gene>
<accession>A0AAE3QXQ1</accession>
<dbReference type="InterPro" id="IPR016047">
    <property type="entry name" value="M23ase_b-sheet_dom"/>
</dbReference>
<comment type="caution">
    <text evidence="2">The sequence shown here is derived from an EMBL/GenBank/DDBJ whole genome shotgun (WGS) entry which is preliminary data.</text>
</comment>
<organism evidence="2 3">
    <name type="scientific">Xanthocytophaga flava</name>
    <dbReference type="NCBI Taxonomy" id="3048013"/>
    <lineage>
        <taxon>Bacteria</taxon>
        <taxon>Pseudomonadati</taxon>
        <taxon>Bacteroidota</taxon>
        <taxon>Cytophagia</taxon>
        <taxon>Cytophagales</taxon>
        <taxon>Rhodocytophagaceae</taxon>
        <taxon>Xanthocytophaga</taxon>
    </lineage>
</organism>
<dbReference type="GO" id="GO:0004222">
    <property type="term" value="F:metalloendopeptidase activity"/>
    <property type="evidence" value="ECO:0007669"/>
    <property type="project" value="TreeGrafter"/>
</dbReference>
<keyword evidence="2" id="KW-0378">Hydrolase</keyword>
<dbReference type="Gene3D" id="2.70.70.10">
    <property type="entry name" value="Glucose Permease (Domain IIA)"/>
    <property type="match status" value="1"/>
</dbReference>
<evidence type="ECO:0000313" key="2">
    <source>
        <dbReference type="EMBL" id="MDJ1485141.1"/>
    </source>
</evidence>
<dbReference type="CDD" id="cd12797">
    <property type="entry name" value="M23_peptidase"/>
    <property type="match status" value="1"/>
</dbReference>
<dbReference type="PANTHER" id="PTHR21666">
    <property type="entry name" value="PEPTIDASE-RELATED"/>
    <property type="match status" value="1"/>
</dbReference>
<name>A0AAE3QXQ1_9BACT</name>
<evidence type="ECO:0000259" key="1">
    <source>
        <dbReference type="Pfam" id="PF01551"/>
    </source>
</evidence>
<dbReference type="InterPro" id="IPR011055">
    <property type="entry name" value="Dup_hybrid_motif"/>
</dbReference>
<dbReference type="Proteomes" id="UP001241110">
    <property type="component" value="Unassembled WGS sequence"/>
</dbReference>
<dbReference type="Pfam" id="PF01551">
    <property type="entry name" value="Peptidase_M23"/>
    <property type="match status" value="1"/>
</dbReference>
<sequence>MQTAFVKKKPRSHYKRWVLGFFCFVIMIGLCIPEKLIIPVEKASERDWNHHTFWHYPWGKSGVHKGVDIFAPQGKNVVAATGGWVIWKGTFGRGGRAIIILGPQWHCHYYAHLQDYYTHWGSWVVQGNTIGSVGTSGNAAGKSPHLHYSVSTLIPYPWRWDSSRQGWKKMFYLNPDTLLR</sequence>
<dbReference type="AlphaFoldDB" id="A0AAE3QXQ1"/>
<dbReference type="EMBL" id="JASJOS010000018">
    <property type="protein sequence ID" value="MDJ1485141.1"/>
    <property type="molecule type" value="Genomic_DNA"/>
</dbReference>
<feature type="domain" description="M23ase beta-sheet core" evidence="1">
    <location>
        <begin position="63"/>
        <end position="151"/>
    </location>
</feature>
<reference evidence="2" key="1">
    <citation type="submission" date="2023-05" db="EMBL/GenBank/DDBJ databases">
        <authorList>
            <person name="Zhang X."/>
        </authorList>
    </citation>
    <scope>NUCLEOTIDE SEQUENCE</scope>
    <source>
        <strain evidence="2">YF14B1</strain>
    </source>
</reference>
<dbReference type="PANTHER" id="PTHR21666:SF268">
    <property type="entry name" value="PEPTIDASE M23 DOMAIN-CONTAINING PROTEIN"/>
    <property type="match status" value="1"/>
</dbReference>